<evidence type="ECO:0000313" key="2">
    <source>
        <dbReference type="Proteomes" id="UP000018465"/>
    </source>
</evidence>
<keyword evidence="2" id="KW-1185">Reference proteome</keyword>
<evidence type="ECO:0008006" key="3">
    <source>
        <dbReference type="Google" id="ProtNLM"/>
    </source>
</evidence>
<dbReference type="EMBL" id="AYHO01000002">
    <property type="protein sequence ID" value="ESJ95685.1"/>
    <property type="molecule type" value="Genomic_DNA"/>
</dbReference>
<evidence type="ECO:0000313" key="1">
    <source>
        <dbReference type="EMBL" id="ESJ95685.1"/>
    </source>
</evidence>
<sequence>MTDSLLKLKLSIVVAILLLLALSIGLWLQTPQLFEYFNQAFCAH</sequence>
<proteinExistence type="predicted"/>
<dbReference type="RefSeq" id="WP_004646503.1">
    <property type="nucleotide sequence ID" value="NZ_KI530561.1"/>
</dbReference>
<reference evidence="1 2" key="1">
    <citation type="submission" date="2013-10" db="EMBL/GenBank/DDBJ databases">
        <title>The Genome Sequence of Acinetobacter lwoffii NIPH 512.</title>
        <authorList>
            <consortium name="The Broad Institute Genomics Platform"/>
            <consortium name="The Broad Institute Genome Sequencing Center for Infectious Disease"/>
            <person name="Cerqueira G."/>
            <person name="Feldgarden M."/>
            <person name="Courvalin P."/>
            <person name="Grillot-Courvalin C."/>
            <person name="Clermont D."/>
            <person name="Rocha E."/>
            <person name="Yoon E.-J."/>
            <person name="Nemec A."/>
            <person name="Young S.K."/>
            <person name="Zeng Q."/>
            <person name="Gargeya S."/>
            <person name="Fitzgerald M."/>
            <person name="Abouelleil A."/>
            <person name="Alvarado L."/>
            <person name="Berlin A.M."/>
            <person name="Chapman S.B."/>
            <person name="Gainer-Dewar J."/>
            <person name="Goldberg J."/>
            <person name="Gnerre S."/>
            <person name="Griggs A."/>
            <person name="Gujja S."/>
            <person name="Hansen M."/>
            <person name="Howarth C."/>
            <person name="Imamovic A."/>
            <person name="Ireland A."/>
            <person name="Larimer J."/>
            <person name="McCowan C."/>
            <person name="Murphy C."/>
            <person name="Pearson M."/>
            <person name="Poon T.W."/>
            <person name="Priest M."/>
            <person name="Roberts A."/>
            <person name="Saif S."/>
            <person name="Shea T."/>
            <person name="Sykes S."/>
            <person name="Wortman J."/>
            <person name="Nusbaum C."/>
            <person name="Birren B."/>
        </authorList>
    </citation>
    <scope>NUCLEOTIDE SEQUENCE [LARGE SCALE GENOMIC DNA]</scope>
    <source>
        <strain evidence="1 2">NIPH 512</strain>
    </source>
</reference>
<comment type="caution">
    <text evidence="1">The sequence shown here is derived from an EMBL/GenBank/DDBJ whole genome shotgun (WGS) entry which is preliminary data.</text>
</comment>
<organism evidence="1 2">
    <name type="scientific">Acinetobacter lwoffii NCTC 5866 = CIP 64.10 = NIPH 512</name>
    <dbReference type="NCBI Taxonomy" id="981327"/>
    <lineage>
        <taxon>Bacteria</taxon>
        <taxon>Pseudomonadati</taxon>
        <taxon>Pseudomonadota</taxon>
        <taxon>Gammaproteobacteria</taxon>
        <taxon>Moraxellales</taxon>
        <taxon>Moraxellaceae</taxon>
        <taxon>Acinetobacter</taxon>
    </lineage>
</organism>
<name>A0ABN0PYQ5_ACILW</name>
<accession>A0ABN0PYQ5</accession>
<dbReference type="GeneID" id="76787193"/>
<protein>
    <recommendedName>
        <fullName evidence="3">Signal pepetide</fullName>
    </recommendedName>
</protein>
<dbReference type="Proteomes" id="UP000018465">
    <property type="component" value="Unassembled WGS sequence"/>
</dbReference>
<gene>
    <name evidence="1" type="ORF">P800_00502</name>
</gene>